<reference evidence="8 9" key="1">
    <citation type="submission" date="2019-08" db="EMBL/GenBank/DDBJ databases">
        <title>A chromosome-level genome assembly, high-density linkage maps, and genome scans reveal the genomic architecture of hybrid incompatibilities underlying speciation via character displacement in darters (Percidae: Etheostominae).</title>
        <authorList>
            <person name="Moran R.L."/>
            <person name="Catchen J.M."/>
            <person name="Fuller R.C."/>
        </authorList>
    </citation>
    <scope>NUCLEOTIDE SEQUENCE [LARGE SCALE GENOMIC DNA]</scope>
    <source>
        <strain evidence="8">EspeVRDwgs_2016</strain>
        <tissue evidence="8">Muscle</tissue>
    </source>
</reference>
<keyword evidence="9" id="KW-1185">Reference proteome</keyword>
<proteinExistence type="predicted"/>
<feature type="disulfide bond" evidence="4">
    <location>
        <begin position="593"/>
        <end position="602"/>
    </location>
</feature>
<sequence length="924" mass="102027">MPLIRCCIAGERSLVKDQEPLYQRGVLNKTPASRASASHINADPAEKKTFNKEKWSETRGGSLFTGRKKPAGQKDKKNHKRRAAQLSISACFHFLLACSLLRGRIIYSDTLQRFWVSCCPGGVEKAPVVETETRKLQVYLLNIERQIVFIMKVFLTPLMPFLLFLILPDGTLSSDCPEDCSCSMPESILCFQRRSSTMPKGVHPSTKSLYLFANGIEGLTTEDFDGLENLEMLDLSQNKLTELTDRVFEPLTSLRNLDLSSNQITHISEECFQGMAQLERLYLYSNHIETIHPAAFNGLEHLLELKLQGNQLTSLPALSMPRLLLLDLRFNVLPTLGPSDLQTPNLESLKLGGVGLSSLNKELMGSLKNLHELDISGNQLESFPSALEETQGLIHLSLAGNPMGPLKVQDLQNLGELQELDISSLSLQGLPEEFSQLLPHLRKLTVAENPFNCLCSLAWFPRWLRAQSITLERTEETRCHFPPINAGKVMERLEHRDFGCPTTTTVTTSTVKTTTTLPVPVTTLPSTTRAIPVPRASDDPTNKENTFALPPVPASPSSSSMDPDGEQHFCPPHTCVNGGTCRLDQHGQVECTCPHGTSGMYCEVQNHHPPSPPKEDIPMATVSVDAPDISSHQATTTSVLLDLHRYIEMRPYIRGIRLTYRNLSGPDRRPIQLSLPASFPEYRLRGLKPNSTYTVCASPLGAPSGIDRVCTEAHTAAESVRGHDAQFDDQRLTTMLVPAIAILLLLVLIAIAVGVVCYLRRKRAKDHLDLDCEPSQLELDGVKAEMDNGELPQKQPQRMAPEPVVQNGNLEYEPSLNKVRGEITVGGVQGREREGNKVKRSHPNRTADLPVTSNHLSNLSQEYLRCQSVPADGPDAALTKSSEGKDENLGCGLGVWPWRQSSASRSMGSPQWKICISQLGAHCG</sequence>
<dbReference type="Proteomes" id="UP000327493">
    <property type="component" value="Chromosome 15"/>
</dbReference>
<dbReference type="SMART" id="SM00365">
    <property type="entry name" value="LRR_SD22"/>
    <property type="match status" value="4"/>
</dbReference>
<dbReference type="AlphaFoldDB" id="A0A5J5CTM2"/>
<feature type="transmembrane region" description="Helical" evidence="6">
    <location>
        <begin position="735"/>
        <end position="759"/>
    </location>
</feature>
<keyword evidence="1" id="KW-0433">Leucine-rich repeat</keyword>
<keyword evidence="4" id="KW-1015">Disulfide bond</keyword>
<dbReference type="PRINTS" id="PR00019">
    <property type="entry name" value="LEURICHRPT"/>
</dbReference>
<dbReference type="Gene3D" id="3.80.10.10">
    <property type="entry name" value="Ribonuclease Inhibitor"/>
    <property type="match status" value="2"/>
</dbReference>
<evidence type="ECO:0000256" key="1">
    <source>
        <dbReference type="ARBA" id="ARBA00022614"/>
    </source>
</evidence>
<keyword evidence="2" id="KW-0732">Signal</keyword>
<accession>A0A5J5CTM2</accession>
<dbReference type="SMART" id="SM00082">
    <property type="entry name" value="LRRCT"/>
    <property type="match status" value="1"/>
</dbReference>
<protein>
    <recommendedName>
        <fullName evidence="7">EGF-like domain-containing protein</fullName>
    </recommendedName>
</protein>
<comment type="caution">
    <text evidence="4">Lacks conserved residue(s) required for the propagation of feature annotation.</text>
</comment>
<feature type="compositionally biased region" description="Basic residues" evidence="5">
    <location>
        <begin position="66"/>
        <end position="79"/>
    </location>
</feature>
<dbReference type="PROSITE" id="PS50026">
    <property type="entry name" value="EGF_3"/>
    <property type="match status" value="1"/>
</dbReference>
<dbReference type="InterPro" id="IPR050333">
    <property type="entry name" value="SLRP"/>
</dbReference>
<dbReference type="PROSITE" id="PS00022">
    <property type="entry name" value="EGF_1"/>
    <property type="match status" value="1"/>
</dbReference>
<dbReference type="InterPro" id="IPR003591">
    <property type="entry name" value="Leu-rich_rpt_typical-subtyp"/>
</dbReference>
<feature type="region of interest" description="Disordered" evidence="5">
    <location>
        <begin position="521"/>
        <end position="545"/>
    </location>
</feature>
<evidence type="ECO:0000313" key="8">
    <source>
        <dbReference type="EMBL" id="KAA8585107.1"/>
    </source>
</evidence>
<gene>
    <name evidence="8" type="ORF">FQN60_003801</name>
</gene>
<evidence type="ECO:0000256" key="3">
    <source>
        <dbReference type="ARBA" id="ARBA00022737"/>
    </source>
</evidence>
<dbReference type="SMART" id="SM00364">
    <property type="entry name" value="LRR_BAC"/>
    <property type="match status" value="6"/>
</dbReference>
<name>A0A5J5CTM2_9PERO</name>
<dbReference type="Gene3D" id="2.10.25.10">
    <property type="entry name" value="Laminin"/>
    <property type="match status" value="1"/>
</dbReference>
<dbReference type="PROSITE" id="PS51450">
    <property type="entry name" value="LRR"/>
    <property type="match status" value="4"/>
</dbReference>
<dbReference type="EMBL" id="VOFY01000015">
    <property type="protein sequence ID" value="KAA8585107.1"/>
    <property type="molecule type" value="Genomic_DNA"/>
</dbReference>
<dbReference type="InterPro" id="IPR001611">
    <property type="entry name" value="Leu-rich_rpt"/>
</dbReference>
<feature type="region of interest" description="Disordered" evidence="5">
    <location>
        <begin position="829"/>
        <end position="852"/>
    </location>
</feature>
<evidence type="ECO:0000256" key="6">
    <source>
        <dbReference type="SAM" id="Phobius"/>
    </source>
</evidence>
<dbReference type="Pfam" id="PF13855">
    <property type="entry name" value="LRR_8"/>
    <property type="match status" value="2"/>
</dbReference>
<organism evidence="8 9">
    <name type="scientific">Etheostoma spectabile</name>
    <name type="common">orangethroat darter</name>
    <dbReference type="NCBI Taxonomy" id="54343"/>
    <lineage>
        <taxon>Eukaryota</taxon>
        <taxon>Metazoa</taxon>
        <taxon>Chordata</taxon>
        <taxon>Craniata</taxon>
        <taxon>Vertebrata</taxon>
        <taxon>Euteleostomi</taxon>
        <taxon>Actinopterygii</taxon>
        <taxon>Neopterygii</taxon>
        <taxon>Teleostei</taxon>
        <taxon>Neoteleostei</taxon>
        <taxon>Acanthomorphata</taxon>
        <taxon>Eupercaria</taxon>
        <taxon>Perciformes</taxon>
        <taxon>Percoidei</taxon>
        <taxon>Percidae</taxon>
        <taxon>Etheostomatinae</taxon>
        <taxon>Etheostoma</taxon>
    </lineage>
</organism>
<dbReference type="InterPro" id="IPR000483">
    <property type="entry name" value="Cys-rich_flank_reg_C"/>
</dbReference>
<keyword evidence="6" id="KW-0472">Membrane</keyword>
<feature type="domain" description="EGF-like" evidence="7">
    <location>
        <begin position="566"/>
        <end position="603"/>
    </location>
</feature>
<evidence type="ECO:0000313" key="9">
    <source>
        <dbReference type="Proteomes" id="UP000327493"/>
    </source>
</evidence>
<dbReference type="SMART" id="SM00369">
    <property type="entry name" value="LRR_TYP"/>
    <property type="match status" value="8"/>
</dbReference>
<dbReference type="FunFam" id="3.80.10.10:FF:000211">
    <property type="entry name" value="vasorin"/>
    <property type="match status" value="1"/>
</dbReference>
<evidence type="ECO:0000256" key="2">
    <source>
        <dbReference type="ARBA" id="ARBA00022729"/>
    </source>
</evidence>
<evidence type="ECO:0000259" key="7">
    <source>
        <dbReference type="PROSITE" id="PS50026"/>
    </source>
</evidence>
<dbReference type="InterPro" id="IPR032675">
    <property type="entry name" value="LRR_dom_sf"/>
</dbReference>
<keyword evidence="6" id="KW-1133">Transmembrane helix</keyword>
<dbReference type="InterPro" id="IPR000742">
    <property type="entry name" value="EGF"/>
</dbReference>
<feature type="compositionally biased region" description="Basic and acidic residues" evidence="5">
    <location>
        <begin position="44"/>
        <end position="57"/>
    </location>
</feature>
<dbReference type="PANTHER" id="PTHR45712">
    <property type="entry name" value="AGAP008170-PA"/>
    <property type="match status" value="1"/>
</dbReference>
<keyword evidence="6" id="KW-0812">Transmembrane</keyword>
<keyword evidence="4" id="KW-0245">EGF-like domain</keyword>
<comment type="caution">
    <text evidence="8">The sequence shown here is derived from an EMBL/GenBank/DDBJ whole genome shotgun (WGS) entry which is preliminary data.</text>
</comment>
<evidence type="ECO:0000256" key="5">
    <source>
        <dbReference type="SAM" id="MobiDB-lite"/>
    </source>
</evidence>
<evidence type="ECO:0000256" key="4">
    <source>
        <dbReference type="PROSITE-ProRule" id="PRU00076"/>
    </source>
</evidence>
<dbReference type="SUPFAM" id="SSF57196">
    <property type="entry name" value="EGF/Laminin"/>
    <property type="match status" value="1"/>
</dbReference>
<feature type="region of interest" description="Disordered" evidence="5">
    <location>
        <begin position="33"/>
        <end position="79"/>
    </location>
</feature>
<keyword evidence="3" id="KW-0677">Repeat</keyword>
<dbReference type="PANTHER" id="PTHR45712:SF22">
    <property type="entry name" value="INSULIN-LIKE GROWTH FACTOR-BINDING PROTEIN COMPLEX ACID LABILE SUBUNIT"/>
    <property type="match status" value="1"/>
</dbReference>
<dbReference type="SUPFAM" id="SSF52058">
    <property type="entry name" value="L domain-like"/>
    <property type="match status" value="1"/>
</dbReference>